<sequence length="262" mass="29704">MSKRRGLIANQQFLHCLRGNNVALQKPRSMSKSHDPRELSVWTLPEFREAFEAYLDKVYGEMEHSALGMSPKQAMAIGLAQSGLRRHTLIPNTHDLLIMCLPSTPKGTAKIDPSRGVKIGYIFYWCPAFKNPKLAGSDVPVRYDPDDKSMAIAWLKDHWETCQSEYADHFRGRTEKEIELITQEITAQNKLTGKRRTINASLIAKHLSSTHATEKVLQQRLRDNETHPASRPSHPAAKPTRSELDALEDSYWASFKNKILGD</sequence>
<comment type="caution">
    <text evidence="3">The sequence shown here is derived from an EMBL/GenBank/DDBJ whole genome shotgun (WGS) entry which is preliminary data.</text>
</comment>
<feature type="domain" description="Transposase-like Mu C-terminal" evidence="2">
    <location>
        <begin position="105"/>
        <end position="151"/>
    </location>
</feature>
<dbReference type="Proteomes" id="UP001165384">
    <property type="component" value="Unassembled WGS sequence"/>
</dbReference>
<dbReference type="RefSeq" id="WP_275711376.1">
    <property type="nucleotide sequence ID" value="NZ_JAKLTN010000002.1"/>
</dbReference>
<evidence type="ECO:0000313" key="4">
    <source>
        <dbReference type="Proteomes" id="UP001165384"/>
    </source>
</evidence>
<accession>A0ABS9K4E3</accession>
<name>A0ABS9K4E3_9RHOO</name>
<gene>
    <name evidence="3" type="ORF">LZ012_13715</name>
</gene>
<feature type="region of interest" description="Disordered" evidence="1">
    <location>
        <begin position="222"/>
        <end position="243"/>
    </location>
</feature>
<dbReference type="InterPro" id="IPR015378">
    <property type="entry name" value="Transposase-like_Mu_C"/>
</dbReference>
<organism evidence="3 4">
    <name type="scientific">Dechloromonas hankyongensis</name>
    <dbReference type="NCBI Taxonomy" id="2908002"/>
    <lineage>
        <taxon>Bacteria</taxon>
        <taxon>Pseudomonadati</taxon>
        <taxon>Pseudomonadota</taxon>
        <taxon>Betaproteobacteria</taxon>
        <taxon>Rhodocyclales</taxon>
        <taxon>Azonexaceae</taxon>
        <taxon>Dechloromonas</taxon>
    </lineage>
</organism>
<evidence type="ECO:0000259" key="2">
    <source>
        <dbReference type="Pfam" id="PF09299"/>
    </source>
</evidence>
<dbReference type="Pfam" id="PF09299">
    <property type="entry name" value="Mu-transpos_C"/>
    <property type="match status" value="1"/>
</dbReference>
<evidence type="ECO:0000313" key="3">
    <source>
        <dbReference type="EMBL" id="MCG2578047.1"/>
    </source>
</evidence>
<proteinExistence type="predicted"/>
<protein>
    <submittedName>
        <fullName evidence="3">Mu transposase C-terminal domain-containing protein</fullName>
    </submittedName>
</protein>
<evidence type="ECO:0000256" key="1">
    <source>
        <dbReference type="SAM" id="MobiDB-lite"/>
    </source>
</evidence>
<dbReference type="EMBL" id="JAKLTN010000002">
    <property type="protein sequence ID" value="MCG2578047.1"/>
    <property type="molecule type" value="Genomic_DNA"/>
</dbReference>
<reference evidence="3" key="1">
    <citation type="submission" date="2022-01" db="EMBL/GenBank/DDBJ databases">
        <authorList>
            <person name="Jo J.-H."/>
            <person name="Im W.-T."/>
        </authorList>
    </citation>
    <scope>NUCLEOTIDE SEQUENCE</scope>
    <source>
        <strain evidence="3">XY25</strain>
    </source>
</reference>
<keyword evidence="4" id="KW-1185">Reference proteome</keyword>